<dbReference type="Pfam" id="PF21597">
    <property type="entry name" value="TetR_C_43"/>
    <property type="match status" value="1"/>
</dbReference>
<evidence type="ECO:0000256" key="1">
    <source>
        <dbReference type="ARBA" id="ARBA00023015"/>
    </source>
</evidence>
<evidence type="ECO:0000256" key="2">
    <source>
        <dbReference type="ARBA" id="ARBA00023125"/>
    </source>
</evidence>
<keyword evidence="3" id="KW-0804">Transcription</keyword>
<dbReference type="PANTHER" id="PTHR30055:SF234">
    <property type="entry name" value="HTH-TYPE TRANSCRIPTIONAL REGULATOR BETI"/>
    <property type="match status" value="1"/>
</dbReference>
<organism evidence="7 8">
    <name type="scientific">Nonomuraea thailandensis</name>
    <dbReference type="NCBI Taxonomy" id="1188745"/>
    <lineage>
        <taxon>Bacteria</taxon>
        <taxon>Bacillati</taxon>
        <taxon>Actinomycetota</taxon>
        <taxon>Actinomycetes</taxon>
        <taxon>Streptosporangiales</taxon>
        <taxon>Streptosporangiaceae</taxon>
        <taxon>Nonomuraea</taxon>
    </lineage>
</organism>
<sequence length="224" mass="25022">MTPRPASAHEPARRGTLRRDAERNRDRIVRAAQELFAERGLTVGFNEVAHHAGVGVGTVYRRFTDKEELIHAALEEPLGQLAEVARRAGEAERAWDGLELLLGSITELLVDNLGLRDVALGGGGWRLGRPTVERVAEVLRHLLDRARAEGDLRDDVAGDDVMMILWLVTDLAQHSVQVRPRLYRRYLQVLLDGLRASPGRMPLVEKPTEQQVLTICRRWAGAPL</sequence>
<feature type="compositionally biased region" description="Basic and acidic residues" evidence="5">
    <location>
        <begin position="10"/>
        <end position="20"/>
    </location>
</feature>
<dbReference type="GO" id="GO:0003700">
    <property type="term" value="F:DNA-binding transcription factor activity"/>
    <property type="evidence" value="ECO:0007669"/>
    <property type="project" value="TreeGrafter"/>
</dbReference>
<keyword evidence="2 4" id="KW-0238">DNA-binding</keyword>
<keyword evidence="8" id="KW-1185">Reference proteome</keyword>
<evidence type="ECO:0000313" key="8">
    <source>
        <dbReference type="Proteomes" id="UP001139648"/>
    </source>
</evidence>
<accession>A0A9X2GFI8</accession>
<evidence type="ECO:0000256" key="5">
    <source>
        <dbReference type="SAM" id="MobiDB-lite"/>
    </source>
</evidence>
<reference evidence="7" key="1">
    <citation type="submission" date="2022-06" db="EMBL/GenBank/DDBJ databases">
        <title>Sequencing the genomes of 1000 actinobacteria strains.</title>
        <authorList>
            <person name="Klenk H.-P."/>
        </authorList>
    </citation>
    <scope>NUCLEOTIDE SEQUENCE</scope>
    <source>
        <strain evidence="7">DSM 46694</strain>
    </source>
</reference>
<dbReference type="InterPro" id="IPR036271">
    <property type="entry name" value="Tet_transcr_reg_TetR-rel_C_sf"/>
</dbReference>
<dbReference type="EMBL" id="JAMZEB010000002">
    <property type="protein sequence ID" value="MCP2356705.1"/>
    <property type="molecule type" value="Genomic_DNA"/>
</dbReference>
<dbReference type="PRINTS" id="PR00455">
    <property type="entry name" value="HTHTETR"/>
</dbReference>
<dbReference type="SUPFAM" id="SSF48498">
    <property type="entry name" value="Tetracyclin repressor-like, C-terminal domain"/>
    <property type="match status" value="1"/>
</dbReference>
<evidence type="ECO:0000313" key="7">
    <source>
        <dbReference type="EMBL" id="MCP2356705.1"/>
    </source>
</evidence>
<dbReference type="InterPro" id="IPR001647">
    <property type="entry name" value="HTH_TetR"/>
</dbReference>
<feature type="DNA-binding region" description="H-T-H motif" evidence="4">
    <location>
        <begin position="44"/>
        <end position="63"/>
    </location>
</feature>
<evidence type="ECO:0000256" key="3">
    <source>
        <dbReference type="ARBA" id="ARBA00023163"/>
    </source>
</evidence>
<dbReference type="Pfam" id="PF00440">
    <property type="entry name" value="TetR_N"/>
    <property type="match status" value="1"/>
</dbReference>
<proteinExistence type="predicted"/>
<dbReference type="GO" id="GO:0000976">
    <property type="term" value="F:transcription cis-regulatory region binding"/>
    <property type="evidence" value="ECO:0007669"/>
    <property type="project" value="TreeGrafter"/>
</dbReference>
<evidence type="ECO:0000259" key="6">
    <source>
        <dbReference type="PROSITE" id="PS50977"/>
    </source>
</evidence>
<dbReference type="PROSITE" id="PS50977">
    <property type="entry name" value="HTH_TETR_2"/>
    <property type="match status" value="1"/>
</dbReference>
<keyword evidence="1" id="KW-0805">Transcription regulation</keyword>
<gene>
    <name evidence="7" type="ORF">HD597_003725</name>
</gene>
<evidence type="ECO:0000256" key="4">
    <source>
        <dbReference type="PROSITE-ProRule" id="PRU00335"/>
    </source>
</evidence>
<comment type="caution">
    <text evidence="7">The sequence shown here is derived from an EMBL/GenBank/DDBJ whole genome shotgun (WGS) entry which is preliminary data.</text>
</comment>
<dbReference type="PANTHER" id="PTHR30055">
    <property type="entry name" value="HTH-TYPE TRANSCRIPTIONAL REGULATOR RUTR"/>
    <property type="match status" value="1"/>
</dbReference>
<feature type="region of interest" description="Disordered" evidence="5">
    <location>
        <begin position="1"/>
        <end position="20"/>
    </location>
</feature>
<dbReference type="InterPro" id="IPR009057">
    <property type="entry name" value="Homeodomain-like_sf"/>
</dbReference>
<dbReference type="Proteomes" id="UP001139648">
    <property type="component" value="Unassembled WGS sequence"/>
</dbReference>
<dbReference type="InterPro" id="IPR049445">
    <property type="entry name" value="TetR_SbtR-like_C"/>
</dbReference>
<dbReference type="Gene3D" id="1.10.357.10">
    <property type="entry name" value="Tetracycline Repressor, domain 2"/>
    <property type="match status" value="1"/>
</dbReference>
<dbReference type="InterPro" id="IPR050109">
    <property type="entry name" value="HTH-type_TetR-like_transc_reg"/>
</dbReference>
<name>A0A9X2GFI8_9ACTN</name>
<dbReference type="AlphaFoldDB" id="A0A9X2GFI8"/>
<dbReference type="SUPFAM" id="SSF46689">
    <property type="entry name" value="Homeodomain-like"/>
    <property type="match status" value="1"/>
</dbReference>
<feature type="domain" description="HTH tetR-type" evidence="6">
    <location>
        <begin position="22"/>
        <end position="81"/>
    </location>
</feature>
<dbReference type="RefSeq" id="WP_253743802.1">
    <property type="nucleotide sequence ID" value="NZ_BAABKA010000063.1"/>
</dbReference>
<protein>
    <submittedName>
        <fullName evidence="7">AcrR family transcriptional regulator</fullName>
    </submittedName>
</protein>